<keyword evidence="1" id="KW-1133">Transmembrane helix</keyword>
<feature type="transmembrane region" description="Helical" evidence="1">
    <location>
        <begin position="20"/>
        <end position="40"/>
    </location>
</feature>
<evidence type="ECO:0000313" key="2">
    <source>
        <dbReference type="EMBL" id="SLN35910.1"/>
    </source>
</evidence>
<accession>A0A1X6YZ39</accession>
<dbReference type="AlphaFoldDB" id="A0A1X6YZ39"/>
<dbReference type="EMBL" id="FWFX01000004">
    <property type="protein sequence ID" value="SLN35910.1"/>
    <property type="molecule type" value="Genomic_DNA"/>
</dbReference>
<keyword evidence="3" id="KW-1185">Reference proteome</keyword>
<proteinExistence type="predicted"/>
<dbReference type="Proteomes" id="UP000193061">
    <property type="component" value="Unassembled WGS sequence"/>
</dbReference>
<reference evidence="2 3" key="1">
    <citation type="submission" date="2017-03" db="EMBL/GenBank/DDBJ databases">
        <authorList>
            <person name="Afonso C.L."/>
            <person name="Miller P.J."/>
            <person name="Scott M.A."/>
            <person name="Spackman E."/>
            <person name="Goraichik I."/>
            <person name="Dimitrov K.M."/>
            <person name="Suarez D.L."/>
            <person name="Swayne D.E."/>
        </authorList>
    </citation>
    <scope>NUCLEOTIDE SEQUENCE [LARGE SCALE GENOMIC DNA]</scope>
    <source>
        <strain evidence="2 3">CECT 7450</strain>
    </source>
</reference>
<protein>
    <submittedName>
        <fullName evidence="2">Uncharacterized protein</fullName>
    </submittedName>
</protein>
<evidence type="ECO:0000256" key="1">
    <source>
        <dbReference type="SAM" id="Phobius"/>
    </source>
</evidence>
<organism evidence="2 3">
    <name type="scientific">Roseovarius albus</name>
    <dbReference type="NCBI Taxonomy" id="1247867"/>
    <lineage>
        <taxon>Bacteria</taxon>
        <taxon>Pseudomonadati</taxon>
        <taxon>Pseudomonadota</taxon>
        <taxon>Alphaproteobacteria</taxon>
        <taxon>Rhodobacterales</taxon>
        <taxon>Roseobacteraceae</taxon>
        <taxon>Roseovarius</taxon>
    </lineage>
</organism>
<evidence type="ECO:0000313" key="3">
    <source>
        <dbReference type="Proteomes" id="UP000193061"/>
    </source>
</evidence>
<gene>
    <name evidence="2" type="ORF">ROA7450_01690</name>
</gene>
<keyword evidence="1" id="KW-0472">Membrane</keyword>
<keyword evidence="1" id="KW-0812">Transmembrane</keyword>
<sequence length="122" mass="13884">MHNLLKCLSPRLQAFVLDHGHWIKIAIWLVPFAIVMMLLIGKRATYSVEGYERLPIISIVSSFSDTDSGMEATIRDQQGNLYVLSTSSFTQAMQHTDTICVEKRRLKNGSLDVAWVDQRKCK</sequence>
<name>A0A1X6YZ39_9RHOB</name>